<proteinExistence type="predicted"/>
<evidence type="ECO:0000313" key="1">
    <source>
        <dbReference type="EMBL" id="APA12925.1"/>
    </source>
</evidence>
<dbReference type="EMBL" id="CP017823">
    <property type="protein sequence ID" value="APA12925.1"/>
    <property type="molecule type" value="Genomic_DNA"/>
</dbReference>
<accession>A0A1D9QD98</accession>
<dbReference type="VEuPathDB" id="FungiDB:sscle_10g076950"/>
<protein>
    <submittedName>
        <fullName evidence="1">Uncharacterized protein</fullName>
    </submittedName>
</protein>
<sequence length="59" mass="6421">MTTRSTTPRNPTPIVSLNFHPSLLPAPYSFLGPSPPPKLSSSMSPFLTPPAKTHILVMY</sequence>
<organism evidence="1 2">
    <name type="scientific">Sclerotinia sclerotiorum (strain ATCC 18683 / 1980 / Ss-1)</name>
    <name type="common">White mold</name>
    <name type="synonym">Whetzelinia sclerotiorum</name>
    <dbReference type="NCBI Taxonomy" id="665079"/>
    <lineage>
        <taxon>Eukaryota</taxon>
        <taxon>Fungi</taxon>
        <taxon>Dikarya</taxon>
        <taxon>Ascomycota</taxon>
        <taxon>Pezizomycotina</taxon>
        <taxon>Leotiomycetes</taxon>
        <taxon>Helotiales</taxon>
        <taxon>Sclerotiniaceae</taxon>
        <taxon>Sclerotinia</taxon>
    </lineage>
</organism>
<evidence type="ECO:0000313" key="2">
    <source>
        <dbReference type="Proteomes" id="UP000177798"/>
    </source>
</evidence>
<gene>
    <name evidence="1" type="ORF">sscle_10g076950</name>
</gene>
<dbReference type="Proteomes" id="UP000177798">
    <property type="component" value="Chromosome 10"/>
</dbReference>
<reference evidence="2" key="1">
    <citation type="journal article" date="2017" name="Genome Biol. Evol.">
        <title>The complete genome sequence of the phytopathogenic fungus Sclerotinia sclerotiorum reveals insights into the genome architecture of broad host range pathogens.</title>
        <authorList>
            <person name="Derbyshire M."/>
            <person name="Denton-Giles M."/>
            <person name="Hegedus D."/>
            <person name="Seifbarghy S."/>
            <person name="Rollins J."/>
            <person name="van Kan J."/>
            <person name="Seidl M.F."/>
            <person name="Faino L."/>
            <person name="Mbengue M."/>
            <person name="Navaud O."/>
            <person name="Raffaele S."/>
            <person name="Hammond-Kosack K."/>
            <person name="Heard S."/>
            <person name="Oliver R."/>
        </authorList>
    </citation>
    <scope>NUCLEOTIDE SEQUENCE [LARGE SCALE GENOMIC DNA]</scope>
    <source>
        <strain evidence="2">ATCC 18683 / 1980 / Ss-1</strain>
    </source>
</reference>
<dbReference type="AlphaFoldDB" id="A0A1D9QD98"/>
<name>A0A1D9QD98_SCLS1</name>